<dbReference type="Gene3D" id="1.10.3130.20">
    <property type="entry name" value="Phycobilisome linker domain"/>
    <property type="match status" value="2"/>
</dbReference>
<evidence type="ECO:0000256" key="5">
    <source>
        <dbReference type="ARBA" id="ARBA00023078"/>
    </source>
</evidence>
<feature type="coiled-coil region" evidence="8">
    <location>
        <begin position="476"/>
        <end position="507"/>
    </location>
</feature>
<dbReference type="Proteomes" id="UP000053372">
    <property type="component" value="Unassembled WGS sequence"/>
</dbReference>
<dbReference type="InterPro" id="IPR001297">
    <property type="entry name" value="PBS_linker_dom"/>
</dbReference>
<feature type="domain" description="PBS-linker" evidence="9">
    <location>
        <begin position="251"/>
        <end position="430"/>
    </location>
</feature>
<dbReference type="PANTHER" id="PTHR34011:SF6">
    <property type="entry name" value="PHYCOBILIPROTEIN APCE"/>
    <property type="match status" value="1"/>
</dbReference>
<accession>A0A0V7ZRD7</accession>
<gene>
    <name evidence="10" type="ORF">BC008_29015</name>
</gene>
<dbReference type="EMBL" id="LMTZ01000089">
    <property type="protein sequence ID" value="KST67236.1"/>
    <property type="molecule type" value="Genomic_DNA"/>
</dbReference>
<comment type="subcellular location">
    <subcellularLocation>
        <location evidence="1">Cellular thylakoid membrane</location>
        <topology evidence="1">Peripheral membrane protein</topology>
        <orientation evidence="1">Cytoplasmic side</orientation>
    </subcellularLocation>
</comment>
<comment type="caution">
    <text evidence="10">The sequence shown here is derived from an EMBL/GenBank/DDBJ whole genome shotgun (WGS) entry which is preliminary data.</text>
</comment>
<evidence type="ECO:0000256" key="2">
    <source>
        <dbReference type="ARBA" id="ARBA00022531"/>
    </source>
</evidence>
<dbReference type="GO" id="GO:0031676">
    <property type="term" value="C:plasma membrane-derived thylakoid membrane"/>
    <property type="evidence" value="ECO:0007669"/>
    <property type="project" value="UniProtKB-SubCell"/>
</dbReference>
<keyword evidence="8" id="KW-0175">Coiled coil</keyword>
<keyword evidence="3" id="KW-0042">Antenna complex</keyword>
<dbReference type="AlphaFoldDB" id="A0A0V7ZRD7"/>
<dbReference type="InterPro" id="IPR038255">
    <property type="entry name" value="PBS_linker_sf"/>
</dbReference>
<dbReference type="RefSeq" id="WP_058183702.1">
    <property type="nucleotide sequence ID" value="NZ_LMTZ01000089.1"/>
</dbReference>
<sequence>MVSTFINPAIGRASKLGIGFFEDLEPLEYRTGYSETEFETLIRAVYKQVLGNAHIMESERLKVPESQLKNGEITVREFVRQIAKSELYSSRFFDNYPRYRFIELNCKHLLGRAPNDHAEMQYHIRLLQESGVEAEIDSYLDSEEYSKCFGENTVPYYRGYKTQSGRNILGFGHLFQLLKGNASSDKSSVLATYSGLNKSLMTNSPLTVIPLTGPSTYPQLTDINKLVADILKLNQQKTLSIATSKKENSTVLVEDEIRQQQYQAFQRTEPIEFISGDSPDDIEIVIQAVYRQVLGNAYVMESERLVVPESQLRNGFSSVREFVRQVAKSELYRSRFFDNCYRYRAIELNFKHLLGRAPGSYDEMKFHSAILDSEGFEADIDSYIDSDEYINAFGENIVPFYRGYNSEPGKTMIGFTNMFQLLRSNSSSDKELTSPNKPRLIRSLIRNTPFGKQKVSDVDAILAKVFKPKADSAAKINLYAAQRLQEERELQQKIEEQEKQISALKAQLSELSPFATIGAAQLNSSWQSAAIGDSNKDNLSLQQQLEVQKTEINSLEAQIADARRFATIGEARLNKWRGRVFSS</sequence>
<comment type="similarity">
    <text evidence="7">Belongs to the phycobilisome linker protein family.</text>
</comment>
<keyword evidence="2" id="KW-0602">Photosynthesis</keyword>
<evidence type="ECO:0000256" key="7">
    <source>
        <dbReference type="PROSITE-ProRule" id="PRU00775"/>
    </source>
</evidence>
<keyword evidence="5" id="KW-0793">Thylakoid</keyword>
<feature type="domain" description="PBS-linker" evidence="9">
    <location>
        <begin position="7"/>
        <end position="186"/>
    </location>
</feature>
<dbReference type="PROSITE" id="PS51445">
    <property type="entry name" value="PBS_LINKER"/>
    <property type="match status" value="2"/>
</dbReference>
<dbReference type="Pfam" id="PF00427">
    <property type="entry name" value="PBS_linker_poly"/>
    <property type="match status" value="2"/>
</dbReference>
<reference evidence="10 11" key="1">
    <citation type="journal article" date="2015" name="Genome Announc.">
        <title>Draft Genome of the Euendolithic (true boring) Cyanobacterium Mastigocoleus testarum strain BC008.</title>
        <authorList>
            <person name="Guida B.S."/>
            <person name="Garcia-Pichel F."/>
        </authorList>
    </citation>
    <scope>NUCLEOTIDE SEQUENCE [LARGE SCALE GENOMIC DNA]</scope>
    <source>
        <strain evidence="10 11">BC008</strain>
    </source>
</reference>
<name>A0A0V7ZRD7_9CYAN</name>
<keyword evidence="6" id="KW-0472">Membrane</keyword>
<organism evidence="10 11">
    <name type="scientific">Mastigocoleus testarum BC008</name>
    <dbReference type="NCBI Taxonomy" id="371196"/>
    <lineage>
        <taxon>Bacteria</taxon>
        <taxon>Bacillati</taxon>
        <taxon>Cyanobacteriota</taxon>
        <taxon>Cyanophyceae</taxon>
        <taxon>Nostocales</taxon>
        <taxon>Hapalosiphonaceae</taxon>
        <taxon>Mastigocoleus</taxon>
    </lineage>
</organism>
<evidence type="ECO:0000313" key="10">
    <source>
        <dbReference type="EMBL" id="KST67236.1"/>
    </source>
</evidence>
<evidence type="ECO:0000256" key="6">
    <source>
        <dbReference type="ARBA" id="ARBA00023136"/>
    </source>
</evidence>
<feature type="coiled-coil region" evidence="8">
    <location>
        <begin position="538"/>
        <end position="565"/>
    </location>
</feature>
<proteinExistence type="inferred from homology"/>
<dbReference type="GO" id="GO:0030089">
    <property type="term" value="C:phycobilisome"/>
    <property type="evidence" value="ECO:0007669"/>
    <property type="project" value="UniProtKB-UniRule"/>
</dbReference>
<evidence type="ECO:0000256" key="3">
    <source>
        <dbReference type="ARBA" id="ARBA00022549"/>
    </source>
</evidence>
<evidence type="ECO:0000313" key="11">
    <source>
        <dbReference type="Proteomes" id="UP000053372"/>
    </source>
</evidence>
<protein>
    <recommendedName>
        <fullName evidence="9">PBS-linker domain-containing protein</fullName>
    </recommendedName>
</protein>
<evidence type="ECO:0000259" key="9">
    <source>
        <dbReference type="PROSITE" id="PS51445"/>
    </source>
</evidence>
<evidence type="ECO:0000256" key="8">
    <source>
        <dbReference type="SAM" id="Coils"/>
    </source>
</evidence>
<dbReference type="GO" id="GO:0015979">
    <property type="term" value="P:photosynthesis"/>
    <property type="evidence" value="ECO:0007669"/>
    <property type="project" value="UniProtKB-KW"/>
</dbReference>
<keyword evidence="11" id="KW-1185">Reference proteome</keyword>
<dbReference type="PANTHER" id="PTHR34011">
    <property type="entry name" value="PHYCOBILISOME 32.1 KDA LINKER POLYPEPTIDE, PHYCOCYANIN-ASSOCIATED, ROD 2-RELATED"/>
    <property type="match status" value="1"/>
</dbReference>
<keyword evidence="4 7" id="KW-0605">Phycobilisome</keyword>
<evidence type="ECO:0000256" key="1">
    <source>
        <dbReference type="ARBA" id="ARBA00004445"/>
    </source>
</evidence>
<evidence type="ECO:0000256" key="4">
    <source>
        <dbReference type="ARBA" id="ARBA00022738"/>
    </source>
</evidence>